<dbReference type="RefSeq" id="WP_160633780.1">
    <property type="nucleotide sequence ID" value="NZ_WWNE01000011.1"/>
</dbReference>
<name>A0A6N9NLJ1_9FLAO</name>
<organism evidence="2 3">
    <name type="scientific">Acidiluteibacter ferrifornacis</name>
    <dbReference type="NCBI Taxonomy" id="2692424"/>
    <lineage>
        <taxon>Bacteria</taxon>
        <taxon>Pseudomonadati</taxon>
        <taxon>Bacteroidota</taxon>
        <taxon>Flavobacteriia</taxon>
        <taxon>Flavobacteriales</taxon>
        <taxon>Cryomorphaceae</taxon>
        <taxon>Acidiluteibacter</taxon>
    </lineage>
</organism>
<sequence length="142" mass="16331">MAKKEKVLIGRVEIVDFPKLELIGIEAKIDTGAYSTALHCHKIWVEEIEGKEVLHFDILDPDHPEYSEKIFTSIDFGQKKVKSSNGRKEKRYIIKTKIKLAGKTYLTDVSLTDRQKMKYPVLIGRKLLKNGYLIDVSKIKIN</sequence>
<keyword evidence="3" id="KW-1185">Reference proteome</keyword>
<evidence type="ECO:0000313" key="3">
    <source>
        <dbReference type="Proteomes" id="UP000470771"/>
    </source>
</evidence>
<accession>A0A6N9NLJ1</accession>
<dbReference type="Pfam" id="PF05618">
    <property type="entry name" value="Zn_protease"/>
    <property type="match status" value="1"/>
</dbReference>
<dbReference type="Proteomes" id="UP000470771">
    <property type="component" value="Unassembled WGS sequence"/>
</dbReference>
<evidence type="ECO:0000313" key="2">
    <source>
        <dbReference type="EMBL" id="NBG66823.1"/>
    </source>
</evidence>
<dbReference type="InterPro" id="IPR008503">
    <property type="entry name" value="Asp_endopeptidase"/>
</dbReference>
<evidence type="ECO:0000259" key="1">
    <source>
        <dbReference type="Pfam" id="PF05618"/>
    </source>
</evidence>
<reference evidence="2 3" key="1">
    <citation type="submission" date="2019-12" db="EMBL/GenBank/DDBJ databases">
        <authorList>
            <person name="Zhao J."/>
        </authorList>
    </citation>
    <scope>NUCLEOTIDE SEQUENCE [LARGE SCALE GENOMIC DNA]</scope>
    <source>
        <strain evidence="2 3">S-15</strain>
    </source>
</reference>
<proteinExistence type="predicted"/>
<protein>
    <submittedName>
        <fullName evidence="2">Peptidase</fullName>
    </submittedName>
</protein>
<gene>
    <name evidence="2" type="ORF">GQN54_11915</name>
</gene>
<feature type="domain" description="Retropepsin-like aspartic endopeptidase" evidence="1">
    <location>
        <begin position="9"/>
        <end position="141"/>
    </location>
</feature>
<dbReference type="Gene3D" id="2.40.70.10">
    <property type="entry name" value="Acid Proteases"/>
    <property type="match status" value="1"/>
</dbReference>
<comment type="caution">
    <text evidence="2">The sequence shown here is derived from an EMBL/GenBank/DDBJ whole genome shotgun (WGS) entry which is preliminary data.</text>
</comment>
<dbReference type="InterPro" id="IPR021109">
    <property type="entry name" value="Peptidase_aspartic_dom_sf"/>
</dbReference>
<dbReference type="PANTHER" id="PTHR38037:SF2">
    <property type="entry name" value="ATP-DEPENDENT ZINC PROTEASE DOMAIN-CONTAINING PROTEIN-RELATED"/>
    <property type="match status" value="1"/>
</dbReference>
<dbReference type="AlphaFoldDB" id="A0A6N9NLJ1"/>
<dbReference type="EMBL" id="WWNE01000011">
    <property type="protein sequence ID" value="NBG66823.1"/>
    <property type="molecule type" value="Genomic_DNA"/>
</dbReference>
<dbReference type="SUPFAM" id="SSF50630">
    <property type="entry name" value="Acid proteases"/>
    <property type="match status" value="1"/>
</dbReference>
<dbReference type="PANTHER" id="PTHR38037">
    <property type="entry name" value="ZN_PROTEASE DOMAIN-CONTAINING PROTEIN"/>
    <property type="match status" value="1"/>
</dbReference>